<evidence type="ECO:0000259" key="1">
    <source>
        <dbReference type="Pfam" id="PF04851"/>
    </source>
</evidence>
<dbReference type="SUPFAM" id="SSF52540">
    <property type="entry name" value="P-loop containing nucleoside triphosphate hydrolases"/>
    <property type="match status" value="2"/>
</dbReference>
<evidence type="ECO:0000313" key="3">
    <source>
        <dbReference type="EMBL" id="MBJ7265568.1"/>
    </source>
</evidence>
<accession>A0A8I1KHF8</accession>
<dbReference type="Pfam" id="PF13871">
    <property type="entry name" value="Helicase_C_4"/>
    <property type="match status" value="1"/>
</dbReference>
<evidence type="ECO:0000313" key="6">
    <source>
        <dbReference type="Proteomes" id="UP000655994"/>
    </source>
</evidence>
<reference evidence="4 6" key="1">
    <citation type="submission" date="2020-09" db="EMBL/GenBank/DDBJ databases">
        <title>Draft Genomes of Bacterial Isolates from North Pond Shallow Sediments.</title>
        <authorList>
            <person name="Kiel Reese B."/>
            <person name="Mullis M."/>
            <person name="Weisend R.E."/>
        </authorList>
    </citation>
    <scope>NUCLEOTIDE SEQUENCE</scope>
    <source>
        <strain evidence="4">KJE-2</strain>
        <strain evidence="3 6">KJE-3</strain>
    </source>
</reference>
<dbReference type="InterPro" id="IPR006935">
    <property type="entry name" value="Helicase/UvrB_N"/>
</dbReference>
<dbReference type="RefSeq" id="WP_199493459.1">
    <property type="nucleotide sequence ID" value="NZ_JAEMOP010000009.1"/>
</dbReference>
<name>A0A8I1KHF8_9GAMM</name>
<dbReference type="Pfam" id="PF04851">
    <property type="entry name" value="ResIII"/>
    <property type="match status" value="1"/>
</dbReference>
<evidence type="ECO:0000313" key="4">
    <source>
        <dbReference type="EMBL" id="MBJ7316758.1"/>
    </source>
</evidence>
<sequence length="1772" mass="197459">MAKLHRWFELRDASENRAGKLSSRYIQKHNASFVFLTLFNDFNDLSTEAREALQKLAFKDTNRKSAHGFPILMTSAFSVKPQSEARNEKLNISADQITLLNQAFPNLRMKEMTAEQIADVNLYGDQQLANTVSEKIEESNTTQTASSPTDGLLHVGNDTVHNNGDIYLKESENDSEQGFLVKEGDNRLYRVNTYSFRSNPIDFYQMMFDNYLENLSFSKSDLDRFRDIAKRVDIPSDPDTMQFVVSGLITEAYIRADKPGQSGLDDLHELYRRFPTTDDFKLQPPTTLIAAKNVFGDELGKKAFTFVEGTQPTQSSVVYPMGFNEGSVVTTNPQSALYFKENDDIGASVQKPDDVTLDGDSILHGVVIASNSPIETPYKDKVTGFPVTDESHLLTTKAVQALNEDSRLAIVVPSDSSKANTALLNHLSAYTNVISAARYNDPQTGDDMLLAVTTGHYDVPDKTFSFDGEIEPLTSPRAVADYFQRSSVTIANQLEQEAEVENLQHTTHRERLSAAANKIAQKGKVTIVNDRQVLYTPLSRPTNSDYQICVPASLARATNIAGARLQSHIEENGYNSVIHYLADKMGVDEELLYKDEVAMPHQIDAVAQAIRLHETEGRSPIIGANTGTGKTRMQAMLAKYLINQDIPIFYQVAQTANMQSFLDELSLFASKDEVRPICMNHEHPLKWSDGSLFGKWHNDTLTAWGDADHVLDENLILATVNVTNRSWTRKADESKAEFFNRMNSGKMQLIKNTFKHRRPAMMLDESHKSAGDSNSRDAALFFGQYSQNQFFFSATSLPSPAAMLLYSNALPRGLNADSLETQMKMGKEPVIESIITALAEEGAYMRVELPDFRSFKRIMADDHQIKINHQVSEVMAGFYDRYTTLSTEINQSIERLATAEYYALPEDKRPENVSELGFSSSHFGSKAHHIISNVTLLQASLDAADRIENHIKEGRRAVYFAEHTGGSIFNRVVEERLEGDRVQVPTLRDLAREVVESARWQHRREGRNFVKYDITTRMNATEKATFDANEKACFDYINNEIPLIPFSPFDLIQEELRRRGYNTAEISGRKYRLEDINIKDMSAKYRHLPTPDHGAIIEQYHNPDIENGQKPIDALIVTRSGATGYNLHAKIGARDDRPVSLICGEIPRDGVDIMQLSGRVDRLDQSSSPILEISDPGVPAVSRMIQNTLGKISFLSSASTGNAKNELFAEAAGGTVALGSQPGQLAIAEYLQYNPDLARRLDLADAVTTKVNKKDGTISYNSQVNISHQFMSRLLMLSPNEANDVFTDVLRLAELKEAYLKNAGTLQTGGVQLNDLRASTRDKIILRECANPDNSGHALLGEVVGQVIEFKREHVPANGDEVLDMVESARESNARHPILKEGLPTIVEEMQAGFRDSLKSYLDVDMKSRISKAEDPEKEFDSLLHGIINNDEYKHSSAAWSIRAVASFQDWVKRNLANMEVGGVIDLSQFGSNKSHVIVGAQPPRAEQLSNISVWQFQLISPGDAMPTTMSLRDIAESTDKEQSVQIEEFSDMHLLFDDFNAAKTSSQTDTLNIVTGNLLEGARLLQGNSAIQPFAYTDKSGSIRRGFKLPKNKTFSDLLNVPAKFSGPVQAAKYLRENQSHQLFDTMNQEGPNKYKMLSLRATGTGEWELTIPGNQANAKSYMEHTVAVPAGDGTQRQVNAFEYAAKRVWQSRRGAHYMTVTDENLDAVLQSVDDYLAINAAYSADAGYHAGFYGGKGSAAWLNKEAKQQQRDQLELSAEEAISARQSMSA</sequence>
<dbReference type="Proteomes" id="UP000621390">
    <property type="component" value="Unassembled WGS sequence"/>
</dbReference>
<dbReference type="Gene3D" id="3.40.50.300">
    <property type="entry name" value="P-loop containing nucleotide triphosphate hydrolases"/>
    <property type="match status" value="1"/>
</dbReference>
<proteinExistence type="predicted"/>
<evidence type="ECO:0000313" key="5">
    <source>
        <dbReference type="Proteomes" id="UP000621390"/>
    </source>
</evidence>
<feature type="domain" description="Helicase/UvrB N-terminal" evidence="1">
    <location>
        <begin position="600"/>
        <end position="795"/>
    </location>
</feature>
<dbReference type="EMBL" id="JAEMOP010000009">
    <property type="protein sequence ID" value="MBJ7316758.1"/>
    <property type="molecule type" value="Genomic_DNA"/>
</dbReference>
<dbReference type="Proteomes" id="UP000655994">
    <property type="component" value="Unassembled WGS sequence"/>
</dbReference>
<feature type="domain" description="Strawberry notch helicase C" evidence="2">
    <location>
        <begin position="1062"/>
        <end position="1309"/>
    </location>
</feature>
<keyword evidence="6" id="KW-1185">Reference proteome</keyword>
<organism evidence="4 5">
    <name type="scientific">Idiomarina abyssalis</name>
    <dbReference type="NCBI Taxonomy" id="86102"/>
    <lineage>
        <taxon>Bacteria</taxon>
        <taxon>Pseudomonadati</taxon>
        <taxon>Pseudomonadota</taxon>
        <taxon>Gammaproteobacteria</taxon>
        <taxon>Alteromonadales</taxon>
        <taxon>Idiomarinaceae</taxon>
        <taxon>Idiomarina</taxon>
    </lineage>
</organism>
<gene>
    <name evidence="3" type="ORF">JHC10_01285</name>
    <name evidence="4" type="ORF">JHC11_12255</name>
</gene>
<dbReference type="GO" id="GO:0003677">
    <property type="term" value="F:DNA binding"/>
    <property type="evidence" value="ECO:0007669"/>
    <property type="project" value="InterPro"/>
</dbReference>
<evidence type="ECO:0000259" key="2">
    <source>
        <dbReference type="Pfam" id="PF13871"/>
    </source>
</evidence>
<dbReference type="EMBL" id="JAEMOS010000002">
    <property type="protein sequence ID" value="MBJ7265568.1"/>
    <property type="molecule type" value="Genomic_DNA"/>
</dbReference>
<dbReference type="GO" id="GO:0005524">
    <property type="term" value="F:ATP binding"/>
    <property type="evidence" value="ECO:0007669"/>
    <property type="project" value="InterPro"/>
</dbReference>
<dbReference type="InterPro" id="IPR026937">
    <property type="entry name" value="SBNO_Helicase_C_dom"/>
</dbReference>
<protein>
    <submittedName>
        <fullName evidence="4">Strawberry notch C-terminal domain-containing protein</fullName>
    </submittedName>
</protein>
<comment type="caution">
    <text evidence="4">The sequence shown here is derived from an EMBL/GenBank/DDBJ whole genome shotgun (WGS) entry which is preliminary data.</text>
</comment>
<dbReference type="InterPro" id="IPR027417">
    <property type="entry name" value="P-loop_NTPase"/>
</dbReference>
<dbReference type="GO" id="GO:0016787">
    <property type="term" value="F:hydrolase activity"/>
    <property type="evidence" value="ECO:0007669"/>
    <property type="project" value="InterPro"/>
</dbReference>